<gene>
    <name evidence="7" type="ORF">PAXRUDRAFT_135945</name>
</gene>
<reference evidence="8" key="2">
    <citation type="submission" date="2015-01" db="EMBL/GenBank/DDBJ databases">
        <title>Evolutionary Origins and Diversification of the Mycorrhizal Mutualists.</title>
        <authorList>
            <consortium name="DOE Joint Genome Institute"/>
            <consortium name="Mycorrhizal Genomics Consortium"/>
            <person name="Kohler A."/>
            <person name="Kuo A."/>
            <person name="Nagy L.G."/>
            <person name="Floudas D."/>
            <person name="Copeland A."/>
            <person name="Barry K.W."/>
            <person name="Cichocki N."/>
            <person name="Veneault-Fourrey C."/>
            <person name="LaButti K."/>
            <person name="Lindquist E.A."/>
            <person name="Lipzen A."/>
            <person name="Lundell T."/>
            <person name="Morin E."/>
            <person name="Murat C."/>
            <person name="Riley R."/>
            <person name="Ohm R."/>
            <person name="Sun H."/>
            <person name="Tunlid A."/>
            <person name="Henrissat B."/>
            <person name="Grigoriev I.V."/>
            <person name="Hibbett D.S."/>
            <person name="Martin F."/>
        </authorList>
    </citation>
    <scope>NUCLEOTIDE SEQUENCE [LARGE SCALE GENOMIC DNA]</scope>
    <source>
        <strain evidence="8">Ve08.2h10</strain>
    </source>
</reference>
<dbReference type="HOGENOM" id="CLU_912462_0_0_1"/>
<dbReference type="InterPro" id="IPR038753">
    <property type="entry name" value="NFKBIL1"/>
</dbReference>
<keyword evidence="2" id="KW-0597">Phosphoprotein</keyword>
<evidence type="ECO:0000313" key="8">
    <source>
        <dbReference type="Proteomes" id="UP000054538"/>
    </source>
</evidence>
<evidence type="ECO:0000256" key="6">
    <source>
        <dbReference type="SAM" id="MobiDB-lite"/>
    </source>
</evidence>
<feature type="region of interest" description="Disordered" evidence="6">
    <location>
        <begin position="40"/>
        <end position="79"/>
    </location>
</feature>
<accession>A0A0D0E7D0</accession>
<protein>
    <submittedName>
        <fullName evidence="7">Uncharacterized protein</fullName>
    </submittedName>
</protein>
<evidence type="ECO:0000313" key="7">
    <source>
        <dbReference type="EMBL" id="KIK97609.1"/>
    </source>
</evidence>
<evidence type="ECO:0000256" key="1">
    <source>
        <dbReference type="ARBA" id="ARBA00004123"/>
    </source>
</evidence>
<evidence type="ECO:0000256" key="4">
    <source>
        <dbReference type="ARBA" id="ARBA00023043"/>
    </source>
</evidence>
<dbReference type="GO" id="GO:0043124">
    <property type="term" value="P:negative regulation of canonical NF-kappaB signal transduction"/>
    <property type="evidence" value="ECO:0007669"/>
    <property type="project" value="InterPro"/>
</dbReference>
<evidence type="ECO:0000256" key="2">
    <source>
        <dbReference type="ARBA" id="ARBA00022553"/>
    </source>
</evidence>
<evidence type="ECO:0000256" key="5">
    <source>
        <dbReference type="ARBA" id="ARBA00023242"/>
    </source>
</evidence>
<dbReference type="Proteomes" id="UP000054538">
    <property type="component" value="Unassembled WGS sequence"/>
</dbReference>
<comment type="subcellular location">
    <subcellularLocation>
        <location evidence="1">Nucleus</location>
    </subcellularLocation>
</comment>
<dbReference type="AlphaFoldDB" id="A0A0D0E7D0"/>
<reference evidence="7 8" key="1">
    <citation type="submission" date="2014-04" db="EMBL/GenBank/DDBJ databases">
        <authorList>
            <consortium name="DOE Joint Genome Institute"/>
            <person name="Kuo A."/>
            <person name="Kohler A."/>
            <person name="Jargeat P."/>
            <person name="Nagy L.G."/>
            <person name="Floudas D."/>
            <person name="Copeland A."/>
            <person name="Barry K.W."/>
            <person name="Cichocki N."/>
            <person name="Veneault-Fourrey C."/>
            <person name="LaButti K."/>
            <person name="Lindquist E.A."/>
            <person name="Lipzen A."/>
            <person name="Lundell T."/>
            <person name="Morin E."/>
            <person name="Murat C."/>
            <person name="Sun H."/>
            <person name="Tunlid A."/>
            <person name="Henrissat B."/>
            <person name="Grigoriev I.V."/>
            <person name="Hibbett D.S."/>
            <person name="Martin F."/>
            <person name="Nordberg H.P."/>
            <person name="Cantor M.N."/>
            <person name="Hua S.X."/>
        </authorList>
    </citation>
    <scope>NUCLEOTIDE SEQUENCE [LARGE SCALE GENOMIC DNA]</scope>
    <source>
        <strain evidence="7 8">Ve08.2h10</strain>
    </source>
</reference>
<dbReference type="PANTHER" id="PTHR15263">
    <property type="entry name" value="I-KAPPA-B-LIKE PROTEIN IKBL"/>
    <property type="match status" value="1"/>
</dbReference>
<evidence type="ECO:0000256" key="3">
    <source>
        <dbReference type="ARBA" id="ARBA00022737"/>
    </source>
</evidence>
<dbReference type="PANTHER" id="PTHR15263:SF1">
    <property type="entry name" value="NF-KAPPA-B INHIBITOR-LIKE PROTEIN 1"/>
    <property type="match status" value="1"/>
</dbReference>
<sequence length="299" mass="35890">MKDEHMEEEDHIFLEQLRALQLDHVLTHDLERCRERMTRAAAETDNRTKEHEQRDRQAAKLWVEGKNKREEAAAERQKELEAEIRRREEERQRAHEEQERKLREEQERLFREEIARKAKEEQDRKFHEERNRKLREARERILREERERIEKEGRKLQARLLAEQARRAATATRQQDNIMQQFTVYEAKWDELRNNNTLPPIDVSQLPWPVLGGIHSTEQITYEAVRTFIFYPDRPSVEGKSTRDKVKAEVLRFHPDKFNTRVVPKVQPSQQAVAQEIASAVTKILTSIMTEEMDKEKNE</sequence>
<dbReference type="OrthoDB" id="412109at2759"/>
<dbReference type="GO" id="GO:0005634">
    <property type="term" value="C:nucleus"/>
    <property type="evidence" value="ECO:0007669"/>
    <property type="project" value="UniProtKB-SubCell"/>
</dbReference>
<dbReference type="EMBL" id="KN824928">
    <property type="protein sequence ID" value="KIK97609.1"/>
    <property type="molecule type" value="Genomic_DNA"/>
</dbReference>
<name>A0A0D0E7D0_9AGAM</name>
<organism evidence="7 8">
    <name type="scientific">Paxillus rubicundulus Ve08.2h10</name>
    <dbReference type="NCBI Taxonomy" id="930991"/>
    <lineage>
        <taxon>Eukaryota</taxon>
        <taxon>Fungi</taxon>
        <taxon>Dikarya</taxon>
        <taxon>Basidiomycota</taxon>
        <taxon>Agaricomycotina</taxon>
        <taxon>Agaricomycetes</taxon>
        <taxon>Agaricomycetidae</taxon>
        <taxon>Boletales</taxon>
        <taxon>Paxilineae</taxon>
        <taxon>Paxillaceae</taxon>
        <taxon>Paxillus</taxon>
    </lineage>
</organism>
<keyword evidence="4" id="KW-0040">ANK repeat</keyword>
<dbReference type="STRING" id="930991.A0A0D0E7D0"/>
<dbReference type="InParanoid" id="A0A0D0E7D0"/>
<keyword evidence="8" id="KW-1185">Reference proteome</keyword>
<keyword evidence="5" id="KW-0539">Nucleus</keyword>
<proteinExistence type="predicted"/>
<keyword evidence="3" id="KW-0677">Repeat</keyword>